<name>A0A644X4H4_9ZZZZ</name>
<accession>A0A644X4H4</accession>
<reference evidence="1" key="1">
    <citation type="submission" date="2019-08" db="EMBL/GenBank/DDBJ databases">
        <authorList>
            <person name="Kucharzyk K."/>
            <person name="Murdoch R.W."/>
            <person name="Higgins S."/>
            <person name="Loffler F."/>
        </authorList>
    </citation>
    <scope>NUCLEOTIDE SEQUENCE</scope>
</reference>
<evidence type="ECO:0000313" key="1">
    <source>
        <dbReference type="EMBL" id="MPM10939.1"/>
    </source>
</evidence>
<dbReference type="InterPro" id="IPR025631">
    <property type="entry name" value="Porin_10"/>
</dbReference>
<dbReference type="EMBL" id="VSSQ01001761">
    <property type="protein sequence ID" value="MPM10939.1"/>
    <property type="molecule type" value="Genomic_DNA"/>
</dbReference>
<dbReference type="CDD" id="cd13120">
    <property type="entry name" value="BF2867_like_N"/>
    <property type="match status" value="1"/>
</dbReference>
<dbReference type="AlphaFoldDB" id="A0A644X4H4"/>
<dbReference type="Pfam" id="PF14121">
    <property type="entry name" value="Porin_10"/>
    <property type="match status" value="1"/>
</dbReference>
<organism evidence="1">
    <name type="scientific">bioreactor metagenome</name>
    <dbReference type="NCBI Taxonomy" id="1076179"/>
    <lineage>
        <taxon>unclassified sequences</taxon>
        <taxon>metagenomes</taxon>
        <taxon>ecological metagenomes</taxon>
    </lineage>
</organism>
<evidence type="ECO:0008006" key="2">
    <source>
        <dbReference type="Google" id="ProtNLM"/>
    </source>
</evidence>
<comment type="caution">
    <text evidence="1">The sequence shown here is derived from an EMBL/GenBank/DDBJ whole genome shotgun (WGS) entry which is preliminary data.</text>
</comment>
<proteinExistence type="predicted"/>
<sequence>MLKNFHILFLLILFPVVLSGNDAAVGKKVKASVKTWRITDAFATVDSIPVDTLHLNFQNDNHIDNYSISNAFRGNLGSPLQPKIYFDRPEQDEFIFADAYYPYIRRIESATFYNTTTPFSSLYYLTGGTNYYEDEQIRFLFSVNANKKLNIGTTLDYIYARGEYANLAAKRFSGSLFGTYDGKKYKATAFFSTNNHSHYENGGIQDTSYINGSIQYPSYNIPVNINGYANFKHNQAFYNHQYNIGIERPIRINPDSVSMEYVPVTIFAHTVRLDDMRKRYYEQSVEKDFYANTYLPHTETNDTASLLKLSNRVSVSMAEEFNKWLKFGLTAYLENDYLRYGYLIDSVLTHRNHSNTRVGGVLSKNRGDLLRYNISGELTFLGPKAGDMMLDGNLSSYFNLFKQKINLIAHGYVKRQNPSEFLNFYHSNHFRWQRNFAAMYKTRLGGTFAIPTLGFDFNLSVDNLTDMVYFDKEALPQQHNGNIQVVAANLKQDFRVGSFTLENNVVYQLSSNQSVLPLPEIALYHNLYYHGLWFKVLSMQIGADVRYHTAYYAPSYMPATGQFFVQDKMKVGNYPVMNVYINAHLKRTRFFVQYYHLNQLFMKGDYYSMPYYPINPATLKMGLTWNFYD</sequence>
<gene>
    <name evidence="1" type="ORF">SDC9_57276</name>
</gene>
<protein>
    <recommendedName>
        <fullName evidence="2">Porin</fullName>
    </recommendedName>
</protein>